<feature type="chain" id="PRO_5032823257" description="Lipoprotein" evidence="1">
    <location>
        <begin position="22"/>
        <end position="165"/>
    </location>
</feature>
<evidence type="ECO:0000256" key="1">
    <source>
        <dbReference type="SAM" id="SignalP"/>
    </source>
</evidence>
<dbReference type="AlphaFoldDB" id="A0A839Q6P1"/>
<gene>
    <name evidence="2" type="ORF">FHR72_002811</name>
</gene>
<evidence type="ECO:0000313" key="3">
    <source>
        <dbReference type="Proteomes" id="UP000550501"/>
    </source>
</evidence>
<organism evidence="2 3">
    <name type="scientific">Mycolicibacterium iranicum</name>
    <name type="common">Mycobacterium iranicum</name>
    <dbReference type="NCBI Taxonomy" id="912594"/>
    <lineage>
        <taxon>Bacteria</taxon>
        <taxon>Bacillati</taxon>
        <taxon>Actinomycetota</taxon>
        <taxon>Actinomycetes</taxon>
        <taxon>Mycobacteriales</taxon>
        <taxon>Mycobacteriaceae</taxon>
        <taxon>Mycolicibacterium</taxon>
    </lineage>
</organism>
<evidence type="ECO:0000313" key="2">
    <source>
        <dbReference type="EMBL" id="MBB2991327.1"/>
    </source>
</evidence>
<accession>A0A839Q6P1</accession>
<dbReference type="PROSITE" id="PS51257">
    <property type="entry name" value="PROKAR_LIPOPROTEIN"/>
    <property type="match status" value="1"/>
</dbReference>
<comment type="caution">
    <text evidence="2">The sequence shown here is derived from an EMBL/GenBank/DDBJ whole genome shotgun (WGS) entry which is preliminary data.</text>
</comment>
<reference evidence="2 3" key="1">
    <citation type="submission" date="2020-08" db="EMBL/GenBank/DDBJ databases">
        <title>The Agave Microbiome: Exploring the role of microbial communities in plant adaptations to desert environments.</title>
        <authorList>
            <person name="Partida-Martinez L.P."/>
        </authorList>
    </citation>
    <scope>NUCLEOTIDE SEQUENCE [LARGE SCALE GENOMIC DNA]</scope>
    <source>
        <strain evidence="2 3">AT2.18</strain>
    </source>
</reference>
<dbReference type="RefSeq" id="WP_183468911.1">
    <property type="nucleotide sequence ID" value="NZ_JACHVU010000005.1"/>
</dbReference>
<evidence type="ECO:0008006" key="4">
    <source>
        <dbReference type="Google" id="ProtNLM"/>
    </source>
</evidence>
<name>A0A839Q6P1_MYCIR</name>
<dbReference type="EMBL" id="JACHVU010000005">
    <property type="protein sequence ID" value="MBB2991327.1"/>
    <property type="molecule type" value="Genomic_DNA"/>
</dbReference>
<feature type="signal peptide" evidence="1">
    <location>
        <begin position="1"/>
        <end position="21"/>
    </location>
</feature>
<protein>
    <recommendedName>
        <fullName evidence="4">Lipoprotein</fullName>
    </recommendedName>
</protein>
<keyword evidence="1" id="KW-0732">Signal</keyword>
<sequence>MAHLRTAVTLGLALALTACQGQPVSDDMDNQSEVTATRPAPQIRHDTDELATTFPALGTPASASWISWDNSDTPEPTRLALSWTDAVVQVAPETMVGLVERYDAEDLGHRPAVQKVLEPELPPGPFLTGVELNIFFGGPRRSTRVFLDPPVNTVVLQSSVAGPAK</sequence>
<keyword evidence="3" id="KW-1185">Reference proteome</keyword>
<dbReference type="Proteomes" id="UP000550501">
    <property type="component" value="Unassembled WGS sequence"/>
</dbReference>
<proteinExistence type="predicted"/>